<gene>
    <name evidence="3" type="ORF">EUTSA_v10027590mg</name>
</gene>
<dbReference type="Gramene" id="ESQ53111">
    <property type="protein sequence ID" value="ESQ53111"/>
    <property type="gene ID" value="EUTSA_v10027590mg"/>
</dbReference>
<evidence type="ECO:0000313" key="3">
    <source>
        <dbReference type="EMBL" id="ESQ53111.1"/>
    </source>
</evidence>
<feature type="transmembrane region" description="Helical" evidence="2">
    <location>
        <begin position="182"/>
        <end position="210"/>
    </location>
</feature>
<organism evidence="3 4">
    <name type="scientific">Eutrema salsugineum</name>
    <name type="common">Saltwater cress</name>
    <name type="synonym">Sisymbrium salsugineum</name>
    <dbReference type="NCBI Taxonomy" id="72664"/>
    <lineage>
        <taxon>Eukaryota</taxon>
        <taxon>Viridiplantae</taxon>
        <taxon>Streptophyta</taxon>
        <taxon>Embryophyta</taxon>
        <taxon>Tracheophyta</taxon>
        <taxon>Spermatophyta</taxon>
        <taxon>Magnoliopsida</taxon>
        <taxon>eudicotyledons</taxon>
        <taxon>Gunneridae</taxon>
        <taxon>Pentapetalae</taxon>
        <taxon>rosids</taxon>
        <taxon>malvids</taxon>
        <taxon>Brassicales</taxon>
        <taxon>Brassicaceae</taxon>
        <taxon>Eutremeae</taxon>
        <taxon>Eutrema</taxon>
    </lineage>
</organism>
<keyword evidence="4" id="KW-1185">Reference proteome</keyword>
<protein>
    <submittedName>
        <fullName evidence="3">Uncharacterized protein</fullName>
    </submittedName>
</protein>
<evidence type="ECO:0000256" key="1">
    <source>
        <dbReference type="SAM" id="Coils"/>
    </source>
</evidence>
<keyword evidence="2" id="KW-0472">Membrane</keyword>
<evidence type="ECO:0000313" key="4">
    <source>
        <dbReference type="Proteomes" id="UP000030689"/>
    </source>
</evidence>
<dbReference type="KEGG" id="eus:EUTSA_v10027590mg"/>
<keyword evidence="1" id="KW-0175">Coiled coil</keyword>
<dbReference type="EMBL" id="KI517384">
    <property type="protein sequence ID" value="ESQ53111.1"/>
    <property type="molecule type" value="Genomic_DNA"/>
</dbReference>
<sequence length="235" mass="24465">MVSVALQPMNLSSSRLRWTTMAVPRPSRSPDPTALPSKVPAVVLLADAEALVAEEVEAADLEVDLAEEEVAAEAEEETTATSVVSQVTWRETVPKAVEDTEAAVVATAGAATAETEEEVATVVEEGMEAVVAAEEAATAVGSRDISPGIAPAVDVESDIGPAMGKAESVVSNTNRLSSSRGVLISLLSAFFAYDGSLSFLSSFSGLLLMVFRIRTYGYLFMLFNGVVFNGGACLG</sequence>
<dbReference type="AlphaFoldDB" id="V4P1D3"/>
<feature type="coiled-coil region" evidence="1">
    <location>
        <begin position="51"/>
        <end position="78"/>
    </location>
</feature>
<accession>V4P1D3</accession>
<evidence type="ECO:0000256" key="2">
    <source>
        <dbReference type="SAM" id="Phobius"/>
    </source>
</evidence>
<name>V4P1D3_EUTSA</name>
<proteinExistence type="predicted"/>
<dbReference type="OrthoDB" id="422005at2759"/>
<keyword evidence="2" id="KW-0812">Transmembrane</keyword>
<reference evidence="3 4" key="1">
    <citation type="journal article" date="2013" name="Front. Plant Sci.">
        <title>The Reference Genome of the Halophytic Plant Eutrema salsugineum.</title>
        <authorList>
            <person name="Yang R."/>
            <person name="Jarvis D.E."/>
            <person name="Chen H."/>
            <person name="Beilstein M.A."/>
            <person name="Grimwood J."/>
            <person name="Jenkins J."/>
            <person name="Shu S."/>
            <person name="Prochnik S."/>
            <person name="Xin M."/>
            <person name="Ma C."/>
            <person name="Schmutz J."/>
            <person name="Wing R.A."/>
            <person name="Mitchell-Olds T."/>
            <person name="Schumaker K.S."/>
            <person name="Wang X."/>
        </authorList>
    </citation>
    <scope>NUCLEOTIDE SEQUENCE [LARGE SCALE GENOMIC DNA]</scope>
</reference>
<keyword evidence="2" id="KW-1133">Transmembrane helix</keyword>
<dbReference type="Proteomes" id="UP000030689">
    <property type="component" value="Unassembled WGS sequence"/>
</dbReference>